<dbReference type="EMBL" id="AP028907">
    <property type="protein sequence ID" value="BES80892.1"/>
    <property type="molecule type" value="Genomic_DNA"/>
</dbReference>
<dbReference type="RefSeq" id="WP_338251514.1">
    <property type="nucleotide sequence ID" value="NZ_AP028907.1"/>
</dbReference>
<keyword evidence="1" id="KW-0472">Membrane</keyword>
<keyword evidence="3" id="KW-1185">Reference proteome</keyword>
<evidence type="ECO:0000313" key="3">
    <source>
        <dbReference type="Proteomes" id="UP001341135"/>
    </source>
</evidence>
<evidence type="ECO:0000313" key="2">
    <source>
        <dbReference type="EMBL" id="BES80892.1"/>
    </source>
</evidence>
<accession>A0ABM8IXK4</accession>
<protein>
    <submittedName>
        <fullName evidence="2">Uncharacterized protein</fullName>
    </submittedName>
</protein>
<name>A0ABM8IXK4_9CREN</name>
<feature type="transmembrane region" description="Helical" evidence="1">
    <location>
        <begin position="12"/>
        <end position="38"/>
    </location>
</feature>
<dbReference type="GeneID" id="89288494"/>
<proteinExistence type="predicted"/>
<reference evidence="2 3" key="1">
    <citation type="submission" date="2023-09" db="EMBL/GenBank/DDBJ databases">
        <title>Pyrofollis japonicus gen. nov. sp. nov., a novel member of the family Pyrodictiaceae isolated from the Iheya North hydrothermal field.</title>
        <authorList>
            <person name="Miyazaki U."/>
            <person name="Sanari M."/>
            <person name="Tame A."/>
            <person name="Kitajima M."/>
            <person name="Okamoto A."/>
            <person name="Sawayama S."/>
            <person name="Miyazaki J."/>
            <person name="Takai K."/>
            <person name="Nakagawa S."/>
        </authorList>
    </citation>
    <scope>NUCLEOTIDE SEQUENCE [LARGE SCALE GENOMIC DNA]</scope>
    <source>
        <strain evidence="2 3">AV2</strain>
    </source>
</reference>
<keyword evidence="1" id="KW-1133">Transmembrane helix</keyword>
<dbReference type="Proteomes" id="UP001341135">
    <property type="component" value="Chromosome"/>
</dbReference>
<sequence>MAQRGAGRRAVGTLVGAAIAALILLMVIGVFMVLSGFLSNYSKMVTRLSKERAQSPVIASAVDAVWSVSGSDITVQLESRYSRTILLTGVAILWSDSSLTIVDRWNSTSNVDIVVETPDGNTYTVQGFPVGIGPGYRVNVTLTGYASGRQPVTVQPIVSGSPSVIAVPAAAASRSPALFLLNTTALDCTVTWLGGATVNGAPITALIVAPGGSARIDIYNASGAAVEYLYSIDAYTVFNCSADIAYDTATQALYLVNTSGVYQRTLDQADQWQLLNTDCAAQGPGARAEVLATANGRYLLVIRGGGSSYCIIQLDTPGGQRRNTQLGITGTMTAGGRTLEAGSYTVSAACGDTAYILLYDAENNEPYIASFNATKGATGASTGWAIVARAPSRYSTGMACTGTELWILYERGSIYTVDTEIAAISYVPVELPFYPWGPGDRLEYTDNTLVFARGDGTAELWLIPA</sequence>
<evidence type="ECO:0000256" key="1">
    <source>
        <dbReference type="SAM" id="Phobius"/>
    </source>
</evidence>
<keyword evidence="1" id="KW-0812">Transmembrane</keyword>
<organism evidence="2 3">
    <name type="scientific">Pyrodictium abyssi</name>
    <dbReference type="NCBI Taxonomy" id="54256"/>
    <lineage>
        <taxon>Archaea</taxon>
        <taxon>Thermoproteota</taxon>
        <taxon>Thermoprotei</taxon>
        <taxon>Desulfurococcales</taxon>
        <taxon>Pyrodictiaceae</taxon>
        <taxon>Pyrodictium</taxon>
    </lineage>
</organism>
<gene>
    <name evidence="2" type="ORF">PABY_04590</name>
</gene>